<keyword evidence="3" id="KW-0804">Transcription</keyword>
<sequence>MDWPGLPSGVKFDPTDVELLDHLAAKCGVGNERPHEFIDVFIPTIDVEQGICYKHPENLPGSRKDGNSFHFFYQTRNAYEKGQRKRRKICTRSSLEEDVRWHKTGRTKAIFKNGVHIGCKKIMVLYGTTVGGSKPCKMNWVMHQYHLGTDEDEKDNEYVVSKIFYQAQKDTHEDTNVSVVDEEYDPKTPMINACDPLGPGKTPLYEDVTCDYAIPSPQQEPECYEQKYVVSFPTAELKDDPSLPVCRESFNAIDLDAIHNSFSVEDNMNVHYSQSGLSSSTNDAAMAARDVCPGTAELENLDLGSPPFVNLAGCGQRDCTDEKGRVESGGRVQEIRRDVVEPWGWGQGWGLEIMRRDWSSHMARVKRKVSLRTREDRWRVTEEVPSVTQLGA</sequence>
<accession>A0AAD5BKE3</accession>
<evidence type="ECO:0000259" key="5">
    <source>
        <dbReference type="PROSITE" id="PS51005"/>
    </source>
</evidence>
<dbReference type="PANTHER" id="PTHR31079:SF2">
    <property type="entry name" value="NAC DOMAIN CONTAINING PROTEIN 44-RELATED"/>
    <property type="match status" value="1"/>
</dbReference>
<gene>
    <name evidence="6" type="ORF">M8C21_025818</name>
</gene>
<dbReference type="EMBL" id="JAMZMK010012146">
    <property type="protein sequence ID" value="KAI7724892.1"/>
    <property type="molecule type" value="Genomic_DNA"/>
</dbReference>
<dbReference type="PANTHER" id="PTHR31079">
    <property type="entry name" value="NAC DOMAIN-CONTAINING PROTEIN 73"/>
    <property type="match status" value="1"/>
</dbReference>
<dbReference type="GO" id="GO:0000976">
    <property type="term" value="F:transcription cis-regulatory region binding"/>
    <property type="evidence" value="ECO:0007669"/>
    <property type="project" value="TreeGrafter"/>
</dbReference>
<dbReference type="GO" id="GO:0005634">
    <property type="term" value="C:nucleus"/>
    <property type="evidence" value="ECO:0007669"/>
    <property type="project" value="TreeGrafter"/>
</dbReference>
<dbReference type="PROSITE" id="PS51005">
    <property type="entry name" value="NAC"/>
    <property type="match status" value="1"/>
</dbReference>
<protein>
    <recommendedName>
        <fullName evidence="5">NAC domain-containing protein</fullName>
    </recommendedName>
</protein>
<evidence type="ECO:0000256" key="3">
    <source>
        <dbReference type="ARBA" id="ARBA00023163"/>
    </source>
</evidence>
<dbReference type="Pfam" id="PF02365">
    <property type="entry name" value="NAM"/>
    <property type="match status" value="1"/>
</dbReference>
<keyword evidence="4" id="KW-0539">Nucleus</keyword>
<dbReference type="InterPro" id="IPR003441">
    <property type="entry name" value="NAC-dom"/>
</dbReference>
<dbReference type="InterPro" id="IPR036093">
    <property type="entry name" value="NAC_dom_sf"/>
</dbReference>
<evidence type="ECO:0000256" key="1">
    <source>
        <dbReference type="ARBA" id="ARBA00023015"/>
    </source>
</evidence>
<proteinExistence type="predicted"/>
<name>A0AAD5BKE3_AMBAR</name>
<dbReference type="SUPFAM" id="SSF101941">
    <property type="entry name" value="NAC domain"/>
    <property type="match status" value="1"/>
</dbReference>
<dbReference type="Gene3D" id="2.170.150.80">
    <property type="entry name" value="NAC domain"/>
    <property type="match status" value="1"/>
</dbReference>
<keyword evidence="2" id="KW-0238">DNA-binding</keyword>
<comment type="caution">
    <text evidence="6">The sequence shown here is derived from an EMBL/GenBank/DDBJ whole genome shotgun (WGS) entry which is preliminary data.</text>
</comment>
<dbReference type="InterPro" id="IPR044799">
    <property type="entry name" value="SOG1-like"/>
</dbReference>
<reference evidence="6" key="1">
    <citation type="submission" date="2022-06" db="EMBL/GenBank/DDBJ databases">
        <title>Uncovering the hologenomic basis of an extraordinary plant invasion.</title>
        <authorList>
            <person name="Bieker V.C."/>
            <person name="Martin M.D."/>
            <person name="Gilbert T."/>
            <person name="Hodgins K."/>
            <person name="Battlay P."/>
            <person name="Petersen B."/>
            <person name="Wilson J."/>
        </authorList>
    </citation>
    <scope>NUCLEOTIDE SEQUENCE</scope>
    <source>
        <strain evidence="6">AA19_3_7</strain>
        <tissue evidence="6">Leaf</tissue>
    </source>
</reference>
<dbReference type="FunFam" id="2.170.150.80:FF:000009">
    <property type="entry name" value="NAC domain-containing protein 8"/>
    <property type="match status" value="1"/>
</dbReference>
<dbReference type="Proteomes" id="UP001206925">
    <property type="component" value="Unassembled WGS sequence"/>
</dbReference>
<evidence type="ECO:0000313" key="6">
    <source>
        <dbReference type="EMBL" id="KAI7724892.1"/>
    </source>
</evidence>
<feature type="domain" description="NAC" evidence="5">
    <location>
        <begin position="6"/>
        <end position="166"/>
    </location>
</feature>
<evidence type="ECO:0000256" key="4">
    <source>
        <dbReference type="ARBA" id="ARBA00023242"/>
    </source>
</evidence>
<dbReference type="GO" id="GO:0003700">
    <property type="term" value="F:DNA-binding transcription factor activity"/>
    <property type="evidence" value="ECO:0007669"/>
    <property type="project" value="InterPro"/>
</dbReference>
<evidence type="ECO:0000256" key="2">
    <source>
        <dbReference type="ARBA" id="ARBA00023125"/>
    </source>
</evidence>
<dbReference type="AlphaFoldDB" id="A0AAD5BKE3"/>
<organism evidence="6 7">
    <name type="scientific">Ambrosia artemisiifolia</name>
    <name type="common">Common ragweed</name>
    <dbReference type="NCBI Taxonomy" id="4212"/>
    <lineage>
        <taxon>Eukaryota</taxon>
        <taxon>Viridiplantae</taxon>
        <taxon>Streptophyta</taxon>
        <taxon>Embryophyta</taxon>
        <taxon>Tracheophyta</taxon>
        <taxon>Spermatophyta</taxon>
        <taxon>Magnoliopsida</taxon>
        <taxon>eudicotyledons</taxon>
        <taxon>Gunneridae</taxon>
        <taxon>Pentapetalae</taxon>
        <taxon>asterids</taxon>
        <taxon>campanulids</taxon>
        <taxon>Asterales</taxon>
        <taxon>Asteraceae</taxon>
        <taxon>Asteroideae</taxon>
        <taxon>Heliantheae alliance</taxon>
        <taxon>Heliantheae</taxon>
        <taxon>Ambrosia</taxon>
    </lineage>
</organism>
<keyword evidence="7" id="KW-1185">Reference proteome</keyword>
<keyword evidence="1" id="KW-0805">Transcription regulation</keyword>
<evidence type="ECO:0000313" key="7">
    <source>
        <dbReference type="Proteomes" id="UP001206925"/>
    </source>
</evidence>